<evidence type="ECO:0000313" key="8">
    <source>
        <dbReference type="EMBL" id="WRP18955.1"/>
    </source>
</evidence>
<dbReference type="InterPro" id="IPR002813">
    <property type="entry name" value="Arg_biosynth_ArgJ"/>
</dbReference>
<keyword evidence="4 6" id="KW-0068">Autocatalytic cleavage</keyword>
<comment type="subcellular location">
    <subcellularLocation>
        <location evidence="6">Cytoplasm</location>
    </subcellularLocation>
</comment>
<feature type="site" description="Involved in the stabilization of negative charge on the oxyanion by the formation of the oxyanion hole" evidence="6">
    <location>
        <position position="151"/>
    </location>
</feature>
<feature type="site" description="Involved in the stabilization of negative charge on the oxyanion by the formation of the oxyanion hole" evidence="6">
    <location>
        <position position="152"/>
    </location>
</feature>
<dbReference type="NCBIfam" id="TIGR00120">
    <property type="entry name" value="ArgJ"/>
    <property type="match status" value="1"/>
</dbReference>
<keyword evidence="9" id="KW-1185">Reference proteome</keyword>
<dbReference type="SUPFAM" id="SSF56266">
    <property type="entry name" value="DmpA/ArgJ-like"/>
    <property type="match status" value="1"/>
</dbReference>
<evidence type="ECO:0000256" key="1">
    <source>
        <dbReference type="ARBA" id="ARBA00006774"/>
    </source>
</evidence>
<comment type="pathway">
    <text evidence="6">Amino-acid biosynthesis; L-arginine biosynthesis; N(2)-acetyl-L-ornithine from L-glutamate: step 1/4.</text>
</comment>
<dbReference type="CDD" id="cd02152">
    <property type="entry name" value="OAT"/>
    <property type="match status" value="1"/>
</dbReference>
<dbReference type="PANTHER" id="PTHR23100:SF0">
    <property type="entry name" value="ARGININE BIOSYNTHESIS BIFUNCTIONAL PROTEIN ARGJ, MITOCHONDRIAL"/>
    <property type="match status" value="1"/>
</dbReference>
<evidence type="ECO:0000256" key="4">
    <source>
        <dbReference type="ARBA" id="ARBA00022813"/>
    </source>
</evidence>
<feature type="binding site" evidence="6">
    <location>
        <position position="440"/>
    </location>
    <ligand>
        <name>substrate</name>
    </ligand>
</feature>
<protein>
    <recommendedName>
        <fullName evidence="6">Arginine biosynthesis bifunctional protein ArgJ</fullName>
    </recommendedName>
    <domain>
        <recommendedName>
            <fullName evidence="6">Glutamate N-acetyltransferase</fullName>
            <ecNumber evidence="6">2.3.1.35</ecNumber>
        </recommendedName>
        <alternativeName>
            <fullName evidence="6">Ornithine acetyltransferase</fullName>
            <shortName evidence="6">OATase</shortName>
        </alternativeName>
        <alternativeName>
            <fullName evidence="6">Ornithine transacetylase</fullName>
        </alternativeName>
    </domain>
    <domain>
        <recommendedName>
            <fullName evidence="6">Amino-acid acetyltransferase</fullName>
            <ecNumber evidence="6">2.3.1.1</ecNumber>
        </recommendedName>
        <alternativeName>
            <fullName evidence="6">N-acetylglutamate synthase</fullName>
            <shortName evidence="6">AGSase</shortName>
        </alternativeName>
    </domain>
    <component>
        <recommendedName>
            <fullName evidence="6">Arginine biosynthesis bifunctional protein ArgJ alpha chain</fullName>
        </recommendedName>
    </component>
    <component>
        <recommendedName>
            <fullName evidence="6">Arginine biosynthesis bifunctional protein ArgJ beta chain</fullName>
        </recommendedName>
    </component>
</protein>
<feature type="binding site" evidence="6">
    <location>
        <position position="312"/>
    </location>
    <ligand>
        <name>substrate</name>
    </ligand>
</feature>
<keyword evidence="5 6" id="KW-0012">Acyltransferase</keyword>
<dbReference type="EMBL" id="CP141615">
    <property type="protein sequence ID" value="WRP18955.1"/>
    <property type="molecule type" value="Genomic_DNA"/>
</dbReference>
<keyword evidence="6" id="KW-0963">Cytoplasm</keyword>
<name>A0ABZ1C1H5_9FIRM</name>
<proteinExistence type="inferred from homology"/>
<dbReference type="InterPro" id="IPR016117">
    <property type="entry name" value="ArgJ-like_dom_sf"/>
</dbReference>
<sequence>MAGDFATDGAALGAPVTAPPRPVAQSGMAERGEPDEPAPAQREGVTFPEGFEAAGVHGGIKRQRPDLAVLFAPDPCSAAAVFTTNRVKAAPLIVTREHLERSAHRVQAVVINSGNANACTGERGLADARAMAVECAGLLGLQPDQVLVASTGVIGVPLPMDAVREGIRRACSELSPFGAEAAARAILTTDRRVKQTHLEVPLTGGRVVRIGGMAKGSGMIHPNMATMLAFLTTDAPVEAGPLHEVLRRATDASFNLITVDGDTSTNDMAVLLASGKAGGAPLAPGTEDFDRFSEGVRQVATYLAKEIARDGEGATRLVEVRVRGARTEHEARLCARAVAGSTLVKAAVHGQDPNWGRIAAAAGYSGAEMDPGGFSIWIGSILVAREGREWPFSEQAVREALGRDEVHLAIDLGTGGRAEATAWSCDLSEEYVRINSSYRS</sequence>
<dbReference type="GO" id="GO:0004358">
    <property type="term" value="F:L-glutamate N-acetyltransferase activity, acting on acetyl-L-ornithine as donor"/>
    <property type="evidence" value="ECO:0007669"/>
    <property type="project" value="UniProtKB-EC"/>
</dbReference>
<feature type="chain" id="PRO_5044917797" description="Arginine biosynthesis bifunctional protein ArgJ beta chain" evidence="6">
    <location>
        <begin position="226"/>
        <end position="440"/>
    </location>
</feature>
<feature type="binding site" evidence="6">
    <location>
        <position position="188"/>
    </location>
    <ligand>
        <name>substrate</name>
    </ligand>
</feature>
<keyword evidence="6" id="KW-0511">Multifunctional enzyme</keyword>
<dbReference type="HAMAP" id="MF_01106">
    <property type="entry name" value="ArgJ"/>
    <property type="match status" value="1"/>
</dbReference>
<dbReference type="Gene3D" id="3.60.70.12">
    <property type="entry name" value="L-amino peptidase D-ALA esterase/amidase"/>
    <property type="match status" value="1"/>
</dbReference>
<feature type="binding site" evidence="6">
    <location>
        <position position="215"/>
    </location>
    <ligand>
        <name>substrate</name>
    </ligand>
</feature>
<feature type="site" description="Cleavage; by autolysis" evidence="6">
    <location>
        <begin position="225"/>
        <end position="226"/>
    </location>
</feature>
<evidence type="ECO:0000256" key="5">
    <source>
        <dbReference type="ARBA" id="ARBA00023315"/>
    </source>
</evidence>
<keyword evidence="3 6" id="KW-0808">Transferase</keyword>
<evidence type="ECO:0000256" key="6">
    <source>
        <dbReference type="HAMAP-Rule" id="MF_01106"/>
    </source>
</evidence>
<feature type="chain" id="PRO_5044917798" description="Arginine biosynthesis bifunctional protein ArgJ alpha chain" evidence="6">
    <location>
        <begin position="1"/>
        <end position="225"/>
    </location>
</feature>
<keyword evidence="6" id="KW-0028">Amino-acid biosynthesis</keyword>
<comment type="similarity">
    <text evidence="1 6">Belongs to the ArgJ family.</text>
</comment>
<dbReference type="NCBIfam" id="NF003802">
    <property type="entry name" value="PRK05388.1"/>
    <property type="match status" value="1"/>
</dbReference>
<evidence type="ECO:0000256" key="7">
    <source>
        <dbReference type="SAM" id="MobiDB-lite"/>
    </source>
</evidence>
<feature type="region of interest" description="Disordered" evidence="7">
    <location>
        <begin position="1"/>
        <end position="43"/>
    </location>
</feature>
<comment type="function">
    <text evidence="6">Catalyzes two activities which are involved in the cyclic version of arginine biosynthesis: the synthesis of N-acetylglutamate from glutamate and acetyl-CoA as the acetyl donor, and of ornithine by transacetylation between N(2)-acetylornithine and glutamate.</text>
</comment>
<feature type="binding site" evidence="6">
    <location>
        <position position="435"/>
    </location>
    <ligand>
        <name>substrate</name>
    </ligand>
</feature>
<comment type="catalytic activity">
    <reaction evidence="6">
        <text>L-glutamate + acetyl-CoA = N-acetyl-L-glutamate + CoA + H(+)</text>
        <dbReference type="Rhea" id="RHEA:24292"/>
        <dbReference type="ChEBI" id="CHEBI:15378"/>
        <dbReference type="ChEBI" id="CHEBI:29985"/>
        <dbReference type="ChEBI" id="CHEBI:44337"/>
        <dbReference type="ChEBI" id="CHEBI:57287"/>
        <dbReference type="ChEBI" id="CHEBI:57288"/>
        <dbReference type="EC" id="2.3.1.1"/>
    </reaction>
</comment>
<dbReference type="RefSeq" id="WP_324718225.1">
    <property type="nucleotide sequence ID" value="NZ_CP141615.1"/>
</dbReference>
<comment type="pathway">
    <text evidence="6">Amino-acid biosynthesis; L-arginine biosynthesis; L-ornithine and N-acetyl-L-glutamate from L-glutamate and N(2)-acetyl-L-ornithine (cyclic): step 1/1.</text>
</comment>
<evidence type="ECO:0000313" key="9">
    <source>
        <dbReference type="Proteomes" id="UP001332192"/>
    </source>
</evidence>
<dbReference type="Gene3D" id="3.10.20.340">
    <property type="entry name" value="ArgJ beta chain, C-terminal domain"/>
    <property type="match status" value="1"/>
</dbReference>
<feature type="active site" description="Nucleophile" evidence="6">
    <location>
        <position position="226"/>
    </location>
</feature>
<organism evidence="8 9">
    <name type="scientific">Carboxydichorda subterranea</name>
    <dbReference type="NCBI Taxonomy" id="3109565"/>
    <lineage>
        <taxon>Bacteria</taxon>
        <taxon>Bacillati</taxon>
        <taxon>Bacillota</taxon>
        <taxon>Limnochordia</taxon>
        <taxon>Limnochordales</taxon>
        <taxon>Geochordaceae</taxon>
        <taxon>Carboxydichorda</taxon>
    </lineage>
</organism>
<comment type="subunit">
    <text evidence="2 6">Heterotetramer of two alpha and two beta chains.</text>
</comment>
<dbReference type="Proteomes" id="UP001332192">
    <property type="component" value="Chromosome"/>
</dbReference>
<dbReference type="Pfam" id="PF01960">
    <property type="entry name" value="ArgJ"/>
    <property type="match status" value="1"/>
</dbReference>
<accession>A0ABZ1C1H5</accession>
<dbReference type="PANTHER" id="PTHR23100">
    <property type="entry name" value="ARGININE BIOSYNTHESIS BIFUNCTIONAL PROTEIN ARGJ"/>
    <property type="match status" value="1"/>
</dbReference>
<evidence type="ECO:0000256" key="3">
    <source>
        <dbReference type="ARBA" id="ARBA00022679"/>
    </source>
</evidence>
<dbReference type="EC" id="2.3.1.35" evidence="6"/>
<dbReference type="InterPro" id="IPR042195">
    <property type="entry name" value="ArgJ_beta_C"/>
</dbReference>
<evidence type="ECO:0000256" key="2">
    <source>
        <dbReference type="ARBA" id="ARBA00011475"/>
    </source>
</evidence>
<gene>
    <name evidence="6 8" type="primary">argJ</name>
    <name evidence="8" type="ORF">U7230_09945</name>
</gene>
<keyword evidence="6" id="KW-0055">Arginine biosynthesis</keyword>
<feature type="binding site" evidence="6">
    <location>
        <position position="226"/>
    </location>
    <ligand>
        <name>substrate</name>
    </ligand>
</feature>
<dbReference type="EC" id="2.3.1.1" evidence="6"/>
<reference evidence="8 9" key="1">
    <citation type="journal article" date="2024" name="Front. Microbiol.">
        <title>Novel thermophilic genera Geochorda gen. nov. and Carboxydochorda gen. nov. from the deep terrestrial subsurface reveal the ecophysiological diversity in the class Limnochordia.</title>
        <authorList>
            <person name="Karnachuk O.V."/>
            <person name="Lukina A.P."/>
            <person name="Avakyan M.R."/>
            <person name="Kadnikov V.V."/>
            <person name="Begmatov S."/>
            <person name="Beletsky A.V."/>
            <person name="Vlasova K.G."/>
            <person name="Novikov A.A."/>
            <person name="Shcherbakova V.A."/>
            <person name="Mardanov A.V."/>
            <person name="Ravin N.V."/>
        </authorList>
    </citation>
    <scope>NUCLEOTIDE SEQUENCE [LARGE SCALE GENOMIC DNA]</scope>
    <source>
        <strain evidence="8 9">L945</strain>
    </source>
</reference>
<comment type="catalytic activity">
    <reaction evidence="6">
        <text>N(2)-acetyl-L-ornithine + L-glutamate = N-acetyl-L-glutamate + L-ornithine</text>
        <dbReference type="Rhea" id="RHEA:15349"/>
        <dbReference type="ChEBI" id="CHEBI:29985"/>
        <dbReference type="ChEBI" id="CHEBI:44337"/>
        <dbReference type="ChEBI" id="CHEBI:46911"/>
        <dbReference type="ChEBI" id="CHEBI:57805"/>
        <dbReference type="EC" id="2.3.1.35"/>
    </reaction>
</comment>